<feature type="compositionally biased region" description="Basic residues" evidence="1">
    <location>
        <begin position="34"/>
        <end position="50"/>
    </location>
</feature>
<dbReference type="EnsemblPlants" id="TuG1812G0600003466.01.T01">
    <property type="protein sequence ID" value="TuG1812G0600003466.01.T01.cds457081"/>
    <property type="gene ID" value="TuG1812G0600003466.01"/>
</dbReference>
<dbReference type="Gramene" id="TuG1812G0600003466.01.T05">
    <property type="protein sequence ID" value="TuG1812G0600003466.01.T05.cds457085"/>
    <property type="gene ID" value="TuG1812G0600003466.01"/>
</dbReference>
<feature type="region of interest" description="Disordered" evidence="1">
    <location>
        <begin position="1"/>
        <end position="108"/>
    </location>
</feature>
<accession>A0A8R7UU79</accession>
<dbReference type="Gramene" id="TuG1812G0600003466.01.T01">
    <property type="protein sequence ID" value="TuG1812G0600003466.01.T01.cds457081"/>
    <property type="gene ID" value="TuG1812G0600003466.01"/>
</dbReference>
<reference evidence="2" key="2">
    <citation type="submission" date="2018-03" db="EMBL/GenBank/DDBJ databases">
        <title>The Triticum urartu genome reveals the dynamic nature of wheat genome evolution.</title>
        <authorList>
            <person name="Ling H."/>
            <person name="Ma B."/>
            <person name="Shi X."/>
            <person name="Liu H."/>
            <person name="Dong L."/>
            <person name="Sun H."/>
            <person name="Cao Y."/>
            <person name="Gao Q."/>
            <person name="Zheng S."/>
            <person name="Li Y."/>
            <person name="Yu Y."/>
            <person name="Du H."/>
            <person name="Qi M."/>
            <person name="Li Y."/>
            <person name="Yu H."/>
            <person name="Cui Y."/>
            <person name="Wang N."/>
            <person name="Chen C."/>
            <person name="Wu H."/>
            <person name="Zhao Y."/>
            <person name="Zhang J."/>
            <person name="Li Y."/>
            <person name="Zhou W."/>
            <person name="Zhang B."/>
            <person name="Hu W."/>
            <person name="Eijk M."/>
            <person name="Tang J."/>
            <person name="Witsenboer H."/>
            <person name="Zhao S."/>
            <person name="Li Z."/>
            <person name="Zhang A."/>
            <person name="Wang D."/>
            <person name="Liang C."/>
        </authorList>
    </citation>
    <scope>NUCLEOTIDE SEQUENCE [LARGE SCALE GENOMIC DNA]</scope>
    <source>
        <strain evidence="2">cv. G1812</strain>
    </source>
</reference>
<dbReference type="AlphaFoldDB" id="A0A8R7UU79"/>
<proteinExistence type="predicted"/>
<evidence type="ECO:0000313" key="2">
    <source>
        <dbReference type="EnsemblPlants" id="TuG1812G0600003466.01.T05.cds457085"/>
    </source>
</evidence>
<dbReference type="Gramene" id="TuG1812G0600003466.01.T06">
    <property type="protein sequence ID" value="TuG1812G0600003466.01.T06.cds457085"/>
    <property type="gene ID" value="TuG1812G0600003466.01"/>
</dbReference>
<dbReference type="EnsemblPlants" id="TuG1812G0600003466.01.T02">
    <property type="protein sequence ID" value="TuG1812G0600003466.01.T02.cds457081"/>
    <property type="gene ID" value="TuG1812G0600003466.01"/>
</dbReference>
<name>A0A8R7UU79_TRIUA</name>
<reference evidence="3" key="1">
    <citation type="journal article" date="2013" name="Nature">
        <title>Draft genome of the wheat A-genome progenitor Triticum urartu.</title>
        <authorList>
            <person name="Ling H.Q."/>
            <person name="Zhao S."/>
            <person name="Liu D."/>
            <person name="Wang J."/>
            <person name="Sun H."/>
            <person name="Zhang C."/>
            <person name="Fan H."/>
            <person name="Li D."/>
            <person name="Dong L."/>
            <person name="Tao Y."/>
            <person name="Gao C."/>
            <person name="Wu H."/>
            <person name="Li Y."/>
            <person name="Cui Y."/>
            <person name="Guo X."/>
            <person name="Zheng S."/>
            <person name="Wang B."/>
            <person name="Yu K."/>
            <person name="Liang Q."/>
            <person name="Yang W."/>
            <person name="Lou X."/>
            <person name="Chen J."/>
            <person name="Feng M."/>
            <person name="Jian J."/>
            <person name="Zhang X."/>
            <person name="Luo G."/>
            <person name="Jiang Y."/>
            <person name="Liu J."/>
            <person name="Wang Z."/>
            <person name="Sha Y."/>
            <person name="Zhang B."/>
            <person name="Wu H."/>
            <person name="Tang D."/>
            <person name="Shen Q."/>
            <person name="Xue P."/>
            <person name="Zou S."/>
            <person name="Wang X."/>
            <person name="Liu X."/>
            <person name="Wang F."/>
            <person name="Yang Y."/>
            <person name="An X."/>
            <person name="Dong Z."/>
            <person name="Zhang K."/>
            <person name="Zhang X."/>
            <person name="Luo M.C."/>
            <person name="Dvorak J."/>
            <person name="Tong Y."/>
            <person name="Wang J."/>
            <person name="Yang H."/>
            <person name="Li Z."/>
            <person name="Wang D."/>
            <person name="Zhang A."/>
            <person name="Wang J."/>
        </authorList>
    </citation>
    <scope>NUCLEOTIDE SEQUENCE</scope>
    <source>
        <strain evidence="3">cv. G1812</strain>
    </source>
</reference>
<dbReference type="Gramene" id="TuG1812G0600003466.01.T02">
    <property type="protein sequence ID" value="TuG1812G0600003466.01.T02.cds457081"/>
    <property type="gene ID" value="TuG1812G0600003466.01"/>
</dbReference>
<sequence>MRLGVVVAAASSEVSPDGLHTPGRYLHGPAPPVPRRRQPRHIRGLARPCRRSSCTRGGQSVEEDKRGVEKVVYRGRRRGSGRKTAWPDRRHPGRGFCRAPSPSSYTYP</sequence>
<dbReference type="EnsemblPlants" id="TuG1812G0600003466.01.T05">
    <property type="protein sequence ID" value="TuG1812G0600003466.01.T05.cds457085"/>
    <property type="gene ID" value="TuG1812G0600003466.01"/>
</dbReference>
<dbReference type="Gramene" id="TuG1812G0600003466.01.T03">
    <property type="protein sequence ID" value="TuG1812G0600003466.01.T03.cds457085"/>
    <property type="gene ID" value="TuG1812G0600003466.01"/>
</dbReference>
<dbReference type="Proteomes" id="UP000015106">
    <property type="component" value="Chromosome 6"/>
</dbReference>
<reference evidence="2" key="3">
    <citation type="submission" date="2022-06" db="UniProtKB">
        <authorList>
            <consortium name="EnsemblPlants"/>
        </authorList>
    </citation>
    <scope>IDENTIFICATION</scope>
</reference>
<dbReference type="EnsemblPlants" id="TuG1812G0600003466.01.T06">
    <property type="protein sequence ID" value="TuG1812G0600003466.01.T06.cds457085"/>
    <property type="gene ID" value="TuG1812G0600003466.01"/>
</dbReference>
<feature type="compositionally biased region" description="Basic and acidic residues" evidence="1">
    <location>
        <begin position="62"/>
        <end position="72"/>
    </location>
</feature>
<protein>
    <submittedName>
        <fullName evidence="2">Uncharacterized protein</fullName>
    </submittedName>
</protein>
<dbReference type="Gramene" id="TuG1812G0600003466.01.T04">
    <property type="protein sequence ID" value="TuG1812G0600003466.01.T04.cds457085"/>
    <property type="gene ID" value="TuG1812G0600003466.01"/>
</dbReference>
<dbReference type="EnsemblPlants" id="TuG1812G0600003466.01.T04">
    <property type="protein sequence ID" value="TuG1812G0600003466.01.T04.cds457085"/>
    <property type="gene ID" value="TuG1812G0600003466.01"/>
</dbReference>
<organism evidence="2 3">
    <name type="scientific">Triticum urartu</name>
    <name type="common">Red wild einkorn</name>
    <name type="synonym">Crithodium urartu</name>
    <dbReference type="NCBI Taxonomy" id="4572"/>
    <lineage>
        <taxon>Eukaryota</taxon>
        <taxon>Viridiplantae</taxon>
        <taxon>Streptophyta</taxon>
        <taxon>Embryophyta</taxon>
        <taxon>Tracheophyta</taxon>
        <taxon>Spermatophyta</taxon>
        <taxon>Magnoliopsida</taxon>
        <taxon>Liliopsida</taxon>
        <taxon>Poales</taxon>
        <taxon>Poaceae</taxon>
        <taxon>BOP clade</taxon>
        <taxon>Pooideae</taxon>
        <taxon>Triticodae</taxon>
        <taxon>Triticeae</taxon>
        <taxon>Triticinae</taxon>
        <taxon>Triticum</taxon>
    </lineage>
</organism>
<feature type="compositionally biased region" description="Low complexity" evidence="1">
    <location>
        <begin position="1"/>
        <end position="15"/>
    </location>
</feature>
<keyword evidence="3" id="KW-1185">Reference proteome</keyword>
<evidence type="ECO:0000256" key="1">
    <source>
        <dbReference type="SAM" id="MobiDB-lite"/>
    </source>
</evidence>
<evidence type="ECO:0000313" key="3">
    <source>
        <dbReference type="Proteomes" id="UP000015106"/>
    </source>
</evidence>
<dbReference type="EnsemblPlants" id="TuG1812G0600003466.01.T03">
    <property type="protein sequence ID" value="TuG1812G0600003466.01.T03.cds457085"/>
    <property type="gene ID" value="TuG1812G0600003466.01"/>
</dbReference>